<organism evidence="24 25">
    <name type="scientific">Microcaecilia unicolor</name>
    <dbReference type="NCBI Taxonomy" id="1415580"/>
    <lineage>
        <taxon>Eukaryota</taxon>
        <taxon>Metazoa</taxon>
        <taxon>Chordata</taxon>
        <taxon>Craniata</taxon>
        <taxon>Vertebrata</taxon>
        <taxon>Euteleostomi</taxon>
        <taxon>Amphibia</taxon>
        <taxon>Gymnophiona</taxon>
        <taxon>Siphonopidae</taxon>
        <taxon>Microcaecilia</taxon>
    </lineage>
</organism>
<evidence type="ECO:0000256" key="19">
    <source>
        <dbReference type="ARBA" id="ARBA00023768"/>
    </source>
</evidence>
<gene>
    <name evidence="25" type="primary">CXADR</name>
</gene>
<evidence type="ECO:0000313" key="24">
    <source>
        <dbReference type="Proteomes" id="UP000515156"/>
    </source>
</evidence>
<evidence type="ECO:0000256" key="20">
    <source>
        <dbReference type="SAM" id="MobiDB-lite"/>
    </source>
</evidence>
<dbReference type="OrthoDB" id="8902063at2759"/>
<feature type="domain" description="Ig-like" evidence="23">
    <location>
        <begin position="27"/>
        <end position="135"/>
    </location>
</feature>
<evidence type="ECO:0000256" key="7">
    <source>
        <dbReference type="ARBA" id="ARBA00022729"/>
    </source>
</evidence>
<dbReference type="Pfam" id="PF07686">
    <property type="entry name" value="V-set"/>
    <property type="match status" value="1"/>
</dbReference>
<evidence type="ECO:0000256" key="4">
    <source>
        <dbReference type="ARBA" id="ARBA00022475"/>
    </source>
</evidence>
<evidence type="ECO:0000256" key="5">
    <source>
        <dbReference type="ARBA" id="ARBA00022553"/>
    </source>
</evidence>
<dbReference type="GO" id="GO:0050839">
    <property type="term" value="F:cell adhesion molecule binding"/>
    <property type="evidence" value="ECO:0007669"/>
    <property type="project" value="TreeGrafter"/>
</dbReference>
<evidence type="ECO:0000256" key="11">
    <source>
        <dbReference type="ARBA" id="ARBA00022889"/>
    </source>
</evidence>
<evidence type="ECO:0000256" key="8">
    <source>
        <dbReference type="ARBA" id="ARBA00022737"/>
    </source>
</evidence>
<evidence type="ECO:0000256" key="13">
    <source>
        <dbReference type="ARBA" id="ARBA00022989"/>
    </source>
</evidence>
<dbReference type="InterPro" id="IPR007110">
    <property type="entry name" value="Ig-like_dom"/>
</dbReference>
<dbReference type="InterPro" id="IPR003598">
    <property type="entry name" value="Ig_sub2"/>
</dbReference>
<protein>
    <submittedName>
        <fullName evidence="25">Coxsackievirus and adenovirus receptor isoform X1</fullName>
    </submittedName>
</protein>
<dbReference type="SMART" id="SM00406">
    <property type="entry name" value="IGv"/>
    <property type="match status" value="1"/>
</dbReference>
<dbReference type="SMART" id="SM00408">
    <property type="entry name" value="IGc2"/>
    <property type="match status" value="2"/>
</dbReference>
<keyword evidence="7 22" id="KW-0732">Signal</keyword>
<dbReference type="InterPro" id="IPR003599">
    <property type="entry name" value="Ig_sub"/>
</dbReference>
<dbReference type="GO" id="GO:0005923">
    <property type="term" value="C:bicellular tight junction"/>
    <property type="evidence" value="ECO:0007669"/>
    <property type="project" value="UniProtKB-SubCell"/>
</dbReference>
<keyword evidence="18" id="KW-0393">Immunoglobulin domain</keyword>
<dbReference type="SMART" id="SM00409">
    <property type="entry name" value="IG"/>
    <property type="match status" value="2"/>
</dbReference>
<feature type="compositionally biased region" description="Polar residues" evidence="20">
    <location>
        <begin position="287"/>
        <end position="307"/>
    </location>
</feature>
<dbReference type="RefSeq" id="XP_030060072.1">
    <property type="nucleotide sequence ID" value="XM_030204212.1"/>
</dbReference>
<dbReference type="Pfam" id="PF21314">
    <property type="entry name" value="TM_ErbB1"/>
    <property type="match status" value="1"/>
</dbReference>
<evidence type="ECO:0000256" key="15">
    <source>
        <dbReference type="ARBA" id="ARBA00023157"/>
    </source>
</evidence>
<keyword evidence="9" id="KW-0547">Nucleotide-binding</keyword>
<keyword evidence="15" id="KW-1015">Disulfide bond</keyword>
<evidence type="ECO:0000256" key="17">
    <source>
        <dbReference type="ARBA" id="ARBA00023180"/>
    </source>
</evidence>
<dbReference type="GO" id="GO:0034109">
    <property type="term" value="P:homotypic cell-cell adhesion"/>
    <property type="evidence" value="ECO:0007669"/>
    <property type="project" value="TreeGrafter"/>
</dbReference>
<keyword evidence="10" id="KW-0067">ATP-binding</keyword>
<keyword evidence="11" id="KW-0130">Cell adhesion</keyword>
<dbReference type="GO" id="GO:0005524">
    <property type="term" value="F:ATP binding"/>
    <property type="evidence" value="ECO:0007669"/>
    <property type="project" value="UniProtKB-KW"/>
</dbReference>
<evidence type="ECO:0000256" key="3">
    <source>
        <dbReference type="ARBA" id="ARBA00022427"/>
    </source>
</evidence>
<dbReference type="SUPFAM" id="SSF48726">
    <property type="entry name" value="Immunoglobulin"/>
    <property type="match status" value="2"/>
</dbReference>
<proteinExistence type="predicted"/>
<dbReference type="GO" id="GO:0014704">
    <property type="term" value="C:intercalated disc"/>
    <property type="evidence" value="ECO:0007669"/>
    <property type="project" value="TreeGrafter"/>
</dbReference>
<keyword evidence="5" id="KW-0597">Phosphoprotein</keyword>
<dbReference type="InterPro" id="IPR036179">
    <property type="entry name" value="Ig-like_dom_sf"/>
</dbReference>
<evidence type="ECO:0000256" key="16">
    <source>
        <dbReference type="ARBA" id="ARBA00023170"/>
    </source>
</evidence>
<dbReference type="GO" id="GO:0016323">
    <property type="term" value="C:basolateral plasma membrane"/>
    <property type="evidence" value="ECO:0007669"/>
    <property type="project" value="UniProtKB-SubCell"/>
</dbReference>
<name>A0A6P7XXB8_9AMPH</name>
<feature type="domain" description="Ig-like" evidence="23">
    <location>
        <begin position="142"/>
        <end position="229"/>
    </location>
</feature>
<dbReference type="Pfam" id="PF13927">
    <property type="entry name" value="Ig_3"/>
    <property type="match status" value="1"/>
</dbReference>
<sequence length="363" mass="39029">MDAITWVSVTVALLLCQSPAGALELNPTEDTVLESSQGERVTLACQFTVSPADTGQLGIDWTFSPSGGLEQPILLFSNDQTYPQDGQFKGRAFFTSTDPTSGDASVEILNLKSTDAGVYECRVRKPPSMKSRKITLKVLIKPAQTKCHIDGAQEIGRDLKLMCASKEGTFPLTYTWEKLTGTRKLPASATTDSSIGVLTMKNASQEYSGTYRCSVQNRVGHDECSLVLNVVPPSNTAGAIAGAVIGTLLGLVLLGVIIFCCCRKQKEKKYEKEVPHEIREDVAPPKSRTSTAHSYIGSNHSSLGSVSPSNMEGYTKALYNKVLNEELERPPSQTPAKVAAPNLSRMGAIPVMIPAQSKDGSIV</sequence>
<evidence type="ECO:0000256" key="12">
    <source>
        <dbReference type="ARBA" id="ARBA00022949"/>
    </source>
</evidence>
<reference evidence="25" key="1">
    <citation type="submission" date="2025-08" db="UniProtKB">
        <authorList>
            <consortium name="RefSeq"/>
        </authorList>
    </citation>
    <scope>IDENTIFICATION</scope>
</reference>
<feature type="transmembrane region" description="Helical" evidence="21">
    <location>
        <begin position="239"/>
        <end position="262"/>
    </location>
</feature>
<dbReference type="PANTHER" id="PTHR44468:SF3">
    <property type="entry name" value="COXSACKIEVIRUS AND ADENOVIRUS RECEPTOR"/>
    <property type="match status" value="1"/>
</dbReference>
<evidence type="ECO:0000256" key="10">
    <source>
        <dbReference type="ARBA" id="ARBA00022840"/>
    </source>
</evidence>
<dbReference type="FunFam" id="2.60.40.10:FF:000095">
    <property type="entry name" value="immunoglobulin superfamily member 11 isoform X1"/>
    <property type="match status" value="1"/>
</dbReference>
<dbReference type="AlphaFoldDB" id="A0A6P7XXB8"/>
<feature type="region of interest" description="Disordered" evidence="20">
    <location>
        <begin position="282"/>
        <end position="307"/>
    </location>
</feature>
<dbReference type="InterPro" id="IPR013106">
    <property type="entry name" value="Ig_V-set"/>
</dbReference>
<evidence type="ECO:0000256" key="6">
    <source>
        <dbReference type="ARBA" id="ARBA00022692"/>
    </source>
</evidence>
<evidence type="ECO:0000256" key="1">
    <source>
        <dbReference type="ARBA" id="ARBA00004435"/>
    </source>
</evidence>
<keyword evidence="14 21" id="KW-0472">Membrane</keyword>
<dbReference type="InParanoid" id="A0A6P7XXB8"/>
<evidence type="ECO:0000256" key="22">
    <source>
        <dbReference type="SAM" id="SignalP"/>
    </source>
</evidence>
<dbReference type="KEGG" id="muo:115470729"/>
<keyword evidence="6 21" id="KW-0812">Transmembrane</keyword>
<accession>A0A6P7XXB8</accession>
<comment type="subcellular location">
    <subcellularLocation>
        <location evidence="19">Basolateral cell membrane</location>
        <topology evidence="19">Single-pass type I membrane protein</topology>
    </subcellularLocation>
    <subcellularLocation>
        <location evidence="2">Cell junction</location>
        <location evidence="2">Adherens junction</location>
    </subcellularLocation>
    <subcellularLocation>
        <location evidence="1">Cell junction</location>
        <location evidence="1">Tight junction</location>
    </subcellularLocation>
</comment>
<dbReference type="Gene3D" id="2.60.40.10">
    <property type="entry name" value="Immunoglobulins"/>
    <property type="match status" value="2"/>
</dbReference>
<dbReference type="InterPro" id="IPR052307">
    <property type="entry name" value="EJ_Adhesion_Regulator"/>
</dbReference>
<dbReference type="Proteomes" id="UP000515156">
    <property type="component" value="Chromosome 5"/>
</dbReference>
<keyword evidence="12" id="KW-0965">Cell junction</keyword>
<keyword evidence="13 21" id="KW-1133">Transmembrane helix</keyword>
<evidence type="ECO:0000313" key="25">
    <source>
        <dbReference type="RefSeq" id="XP_030060072.1"/>
    </source>
</evidence>
<evidence type="ECO:0000256" key="18">
    <source>
        <dbReference type="ARBA" id="ARBA00023319"/>
    </source>
</evidence>
<dbReference type="GeneID" id="115470729"/>
<evidence type="ECO:0000256" key="2">
    <source>
        <dbReference type="ARBA" id="ARBA00004536"/>
    </source>
</evidence>
<evidence type="ECO:0000256" key="9">
    <source>
        <dbReference type="ARBA" id="ARBA00022741"/>
    </source>
</evidence>
<dbReference type="InterPro" id="IPR013783">
    <property type="entry name" value="Ig-like_fold"/>
</dbReference>
<keyword evidence="8" id="KW-0677">Repeat</keyword>
<evidence type="ECO:0000256" key="14">
    <source>
        <dbReference type="ARBA" id="ARBA00023136"/>
    </source>
</evidence>
<evidence type="ECO:0000256" key="21">
    <source>
        <dbReference type="SAM" id="Phobius"/>
    </source>
</evidence>
<feature type="signal peptide" evidence="22">
    <location>
        <begin position="1"/>
        <end position="22"/>
    </location>
</feature>
<dbReference type="PROSITE" id="PS50835">
    <property type="entry name" value="IG_LIKE"/>
    <property type="match status" value="2"/>
</dbReference>
<keyword evidence="17" id="KW-0325">Glycoprotein</keyword>
<dbReference type="FunCoup" id="A0A6P7XXB8">
    <property type="interactions" value="471"/>
</dbReference>
<keyword evidence="16 25" id="KW-0675">Receptor</keyword>
<keyword evidence="4" id="KW-1003">Cell membrane</keyword>
<feature type="chain" id="PRO_5027642075" evidence="22">
    <location>
        <begin position="23"/>
        <end position="363"/>
    </location>
</feature>
<keyword evidence="24" id="KW-1185">Reference proteome</keyword>
<dbReference type="InterPro" id="IPR049328">
    <property type="entry name" value="TM_ErbB1"/>
</dbReference>
<dbReference type="GO" id="GO:0005912">
    <property type="term" value="C:adherens junction"/>
    <property type="evidence" value="ECO:0007669"/>
    <property type="project" value="UniProtKB-SubCell"/>
</dbReference>
<dbReference type="CTD" id="1525"/>
<evidence type="ECO:0000259" key="23">
    <source>
        <dbReference type="PROSITE" id="PS50835"/>
    </source>
</evidence>
<keyword evidence="3" id="KW-0796">Tight junction</keyword>
<dbReference type="PANTHER" id="PTHR44468">
    <property type="entry name" value="COXSACKIEVIRUS AND ADENOVIRUS RECEPTOR-RELATED"/>
    <property type="match status" value="1"/>
</dbReference>